<name>A0AB34J2X5_PRYPA</name>
<evidence type="ECO:0008006" key="3">
    <source>
        <dbReference type="Google" id="ProtNLM"/>
    </source>
</evidence>
<reference evidence="1 2" key="1">
    <citation type="journal article" date="2024" name="Science">
        <title>Giant polyketide synthase enzymes in the biosynthesis of giant marine polyether toxins.</title>
        <authorList>
            <person name="Fallon T.R."/>
            <person name="Shende V.V."/>
            <person name="Wierzbicki I.H."/>
            <person name="Pendleton A.L."/>
            <person name="Watervoot N.F."/>
            <person name="Auber R.P."/>
            <person name="Gonzalez D.J."/>
            <person name="Wisecaver J.H."/>
            <person name="Moore B.S."/>
        </authorList>
    </citation>
    <scope>NUCLEOTIDE SEQUENCE [LARGE SCALE GENOMIC DNA]</scope>
    <source>
        <strain evidence="1 2">12B1</strain>
    </source>
</reference>
<evidence type="ECO:0000313" key="2">
    <source>
        <dbReference type="Proteomes" id="UP001515480"/>
    </source>
</evidence>
<organism evidence="1 2">
    <name type="scientific">Prymnesium parvum</name>
    <name type="common">Toxic golden alga</name>
    <dbReference type="NCBI Taxonomy" id="97485"/>
    <lineage>
        <taxon>Eukaryota</taxon>
        <taxon>Haptista</taxon>
        <taxon>Haptophyta</taxon>
        <taxon>Prymnesiophyceae</taxon>
        <taxon>Prymnesiales</taxon>
        <taxon>Prymnesiaceae</taxon>
        <taxon>Prymnesium</taxon>
    </lineage>
</organism>
<sequence length="120" mass="12822">MPSRFMRTASVLNGWMIPQPSTPPSPEVPKMTLLESGFSVAAAMTAGPKCPGGNGHSAYWVPSLFVSSLADISCRPSGRTSLSLFTDFSVTASKWFSVPASGTALRCNVQEQVPIDVSWR</sequence>
<protein>
    <recommendedName>
        <fullName evidence="3">Ig-like domain-containing protein</fullName>
    </recommendedName>
</protein>
<accession>A0AB34J2X5</accession>
<dbReference type="AlphaFoldDB" id="A0AB34J2X5"/>
<gene>
    <name evidence="1" type="ORF">AB1Y20_005853</name>
</gene>
<dbReference type="EMBL" id="JBGBPQ010000014">
    <property type="protein sequence ID" value="KAL1511028.1"/>
    <property type="molecule type" value="Genomic_DNA"/>
</dbReference>
<dbReference type="Proteomes" id="UP001515480">
    <property type="component" value="Unassembled WGS sequence"/>
</dbReference>
<comment type="caution">
    <text evidence="1">The sequence shown here is derived from an EMBL/GenBank/DDBJ whole genome shotgun (WGS) entry which is preliminary data.</text>
</comment>
<proteinExistence type="predicted"/>
<keyword evidence="2" id="KW-1185">Reference proteome</keyword>
<evidence type="ECO:0000313" key="1">
    <source>
        <dbReference type="EMBL" id="KAL1511028.1"/>
    </source>
</evidence>